<evidence type="ECO:0000256" key="1">
    <source>
        <dbReference type="SAM" id="MobiDB-lite"/>
    </source>
</evidence>
<feature type="region of interest" description="Disordered" evidence="1">
    <location>
        <begin position="1681"/>
        <end position="1719"/>
    </location>
</feature>
<reference evidence="2" key="1">
    <citation type="submission" date="2025-05" db="UniProtKB">
        <authorList>
            <consortium name="EnsemblMetazoa"/>
        </authorList>
    </citation>
    <scope>IDENTIFICATION</scope>
</reference>
<feature type="compositionally biased region" description="Polar residues" evidence="1">
    <location>
        <begin position="525"/>
        <end position="534"/>
    </location>
</feature>
<feature type="compositionally biased region" description="Polar residues" evidence="1">
    <location>
        <begin position="2489"/>
        <end position="2498"/>
    </location>
</feature>
<feature type="region of interest" description="Disordered" evidence="1">
    <location>
        <begin position="1494"/>
        <end position="1536"/>
    </location>
</feature>
<feature type="compositionally biased region" description="Low complexity" evidence="1">
    <location>
        <begin position="1512"/>
        <end position="1524"/>
    </location>
</feature>
<accession>A0ABM5JKJ9</accession>
<feature type="region of interest" description="Disordered" evidence="1">
    <location>
        <begin position="2479"/>
        <end position="2498"/>
    </location>
</feature>
<feature type="region of interest" description="Disordered" evidence="1">
    <location>
        <begin position="2131"/>
        <end position="2161"/>
    </location>
</feature>
<feature type="compositionally biased region" description="Basic and acidic residues" evidence="1">
    <location>
        <begin position="993"/>
        <end position="1005"/>
    </location>
</feature>
<feature type="compositionally biased region" description="Low complexity" evidence="1">
    <location>
        <begin position="1878"/>
        <end position="1890"/>
    </location>
</feature>
<dbReference type="EnsemblMetazoa" id="XM_050642508.1">
    <property type="protein sequence ID" value="XP_050498465.1"/>
    <property type="gene ID" value="LOC126879478"/>
</dbReference>
<feature type="compositionally biased region" description="Basic and acidic residues" evidence="1">
    <location>
        <begin position="2479"/>
        <end position="2488"/>
    </location>
</feature>
<feature type="compositionally biased region" description="Basic and acidic residues" evidence="1">
    <location>
        <begin position="3331"/>
        <end position="3344"/>
    </location>
</feature>
<feature type="compositionally biased region" description="Polar residues" evidence="1">
    <location>
        <begin position="2650"/>
        <end position="2662"/>
    </location>
</feature>
<feature type="compositionally biased region" description="Basic and acidic residues" evidence="1">
    <location>
        <begin position="3045"/>
        <end position="3057"/>
    </location>
</feature>
<name>A0ABM5JKJ9_DIAVI</name>
<feature type="region of interest" description="Disordered" evidence="1">
    <location>
        <begin position="974"/>
        <end position="1011"/>
    </location>
</feature>
<dbReference type="GeneID" id="126879478"/>
<evidence type="ECO:0000313" key="2">
    <source>
        <dbReference type="EnsemblMetazoa" id="XP_050498465.1"/>
    </source>
</evidence>
<feature type="compositionally biased region" description="Basic residues" evidence="1">
    <location>
        <begin position="980"/>
        <end position="992"/>
    </location>
</feature>
<feature type="compositionally biased region" description="Basic and acidic residues" evidence="1">
    <location>
        <begin position="732"/>
        <end position="752"/>
    </location>
</feature>
<organism evidence="2 3">
    <name type="scientific">Diabrotica virgifera virgifera</name>
    <name type="common">western corn rootworm</name>
    <dbReference type="NCBI Taxonomy" id="50390"/>
    <lineage>
        <taxon>Eukaryota</taxon>
        <taxon>Metazoa</taxon>
        <taxon>Ecdysozoa</taxon>
        <taxon>Arthropoda</taxon>
        <taxon>Hexapoda</taxon>
        <taxon>Insecta</taxon>
        <taxon>Pterygota</taxon>
        <taxon>Neoptera</taxon>
        <taxon>Endopterygota</taxon>
        <taxon>Coleoptera</taxon>
        <taxon>Polyphaga</taxon>
        <taxon>Cucujiformia</taxon>
        <taxon>Chrysomeloidea</taxon>
        <taxon>Chrysomelidae</taxon>
        <taxon>Galerucinae</taxon>
        <taxon>Diabroticina</taxon>
        <taxon>Diabroticites</taxon>
        <taxon>Diabrotica</taxon>
    </lineage>
</organism>
<feature type="region of interest" description="Disordered" evidence="1">
    <location>
        <begin position="929"/>
        <end position="948"/>
    </location>
</feature>
<feature type="compositionally biased region" description="Basic residues" evidence="1">
    <location>
        <begin position="3385"/>
        <end position="3395"/>
    </location>
</feature>
<feature type="compositionally biased region" description="Basic and acidic residues" evidence="1">
    <location>
        <begin position="1926"/>
        <end position="1939"/>
    </location>
</feature>
<feature type="region of interest" description="Disordered" evidence="1">
    <location>
        <begin position="1914"/>
        <end position="1943"/>
    </location>
</feature>
<feature type="compositionally biased region" description="Polar residues" evidence="1">
    <location>
        <begin position="705"/>
        <end position="731"/>
    </location>
</feature>
<feature type="region of interest" description="Disordered" evidence="1">
    <location>
        <begin position="1863"/>
        <end position="1898"/>
    </location>
</feature>
<feature type="compositionally biased region" description="Basic and acidic residues" evidence="1">
    <location>
        <begin position="777"/>
        <end position="788"/>
    </location>
</feature>
<feature type="region of interest" description="Disordered" evidence="1">
    <location>
        <begin position="503"/>
        <end position="593"/>
    </location>
</feature>
<feature type="compositionally biased region" description="Basic residues" evidence="1">
    <location>
        <begin position="2077"/>
        <end position="2091"/>
    </location>
</feature>
<dbReference type="RefSeq" id="XP_050498465.1">
    <property type="nucleotide sequence ID" value="XM_050642508.1"/>
</dbReference>
<feature type="region of interest" description="Disordered" evidence="1">
    <location>
        <begin position="604"/>
        <end position="623"/>
    </location>
</feature>
<feature type="compositionally biased region" description="Polar residues" evidence="1">
    <location>
        <begin position="2107"/>
        <end position="2118"/>
    </location>
</feature>
<evidence type="ECO:0000313" key="3">
    <source>
        <dbReference type="Proteomes" id="UP001652700"/>
    </source>
</evidence>
<feature type="compositionally biased region" description="Basic residues" evidence="1">
    <location>
        <begin position="3361"/>
        <end position="3375"/>
    </location>
</feature>
<feature type="compositionally biased region" description="Basic and acidic residues" evidence="1">
    <location>
        <begin position="2664"/>
        <end position="2677"/>
    </location>
</feature>
<protein>
    <submittedName>
        <fullName evidence="2">Uncharacterized protein</fullName>
    </submittedName>
</protein>
<feature type="region of interest" description="Disordered" evidence="1">
    <location>
        <begin position="2650"/>
        <end position="2679"/>
    </location>
</feature>
<feature type="region of interest" description="Disordered" evidence="1">
    <location>
        <begin position="3045"/>
        <end position="3066"/>
    </location>
</feature>
<feature type="compositionally biased region" description="Acidic residues" evidence="1">
    <location>
        <begin position="2899"/>
        <end position="2909"/>
    </location>
</feature>
<feature type="region of interest" description="Disordered" evidence="1">
    <location>
        <begin position="3262"/>
        <end position="3284"/>
    </location>
</feature>
<feature type="compositionally biased region" description="Basic residues" evidence="1">
    <location>
        <begin position="3345"/>
        <end position="3354"/>
    </location>
</feature>
<feature type="compositionally biased region" description="Basic and acidic residues" evidence="1">
    <location>
        <begin position="2877"/>
        <end position="2889"/>
    </location>
</feature>
<feature type="compositionally biased region" description="Low complexity" evidence="1">
    <location>
        <begin position="676"/>
        <end position="691"/>
    </location>
</feature>
<feature type="compositionally biased region" description="Basic residues" evidence="1">
    <location>
        <begin position="1914"/>
        <end position="1925"/>
    </location>
</feature>
<feature type="region of interest" description="Disordered" evidence="1">
    <location>
        <begin position="2052"/>
        <end position="2118"/>
    </location>
</feature>
<proteinExistence type="predicted"/>
<sequence length="3504" mass="395188">MASKDLPIDLLKADINNIKKYIQKALQEETINESLLSEGIDTLGNISPTIKPKAFIKYVLKYIELVIIFGNGRDYYTQATVTRKYFNHITDMIPAEVQEEFLRQGTRLVFDYVLEENTENWCIKKELLRFFNDTSLDCKRKVKHDIVDKLPQIYLLKLVDSVTSCADYDLQAVILELIFRMYSQRIIHSKLYELIPESEELTSLFSQIKAVTFDEDLKKFLNTLNAKYDKVFTLLCTDIILDNTCSIPVEEGFDVHFNVWHKALSWYQLQQDEDGHETWELITVFVSNVDIAYTRNKKEEPEKLFLEIKLNGPCLTSLTSYQESRDVIRDITVVTKKSEITDEHLYRSLLQKFFDGKFRILPNENLNILRTDVIPAPENESIEQLPTSNQSDESSLNVLDPATTTLHDSRISSKNISTDESKRLLTSSGSVAEIISIVTTTEHDVTTDLSEHRTSPIKNLTPLKILGGRCTGRAVIYKNLIRSQGSSVEQNFTESIQKTNQNFNISVEESKDETEYSTAIEDPDTSTSELTEQFESMKVVIDHRRSSKEKALSKPKSIKGLKSKNNNQRTKTKKKQNESTTGKHKPGSGNYVIEEDNYVSPPALTVLPKVKPSPTVDETERDQKKMSFKVSTCIKTTKTAKENGLKTKPLKGIKIKNSKKPVLDILGQKFDHDNENQSSAAVSASTQQNTSEKSVKISASDGTDEYNSQKSPIESQETFSESSKGKTNNSISEEKFIEGIDVNEKSLEHEKTFPAQDETERDPKKMLSSKVSTCIKTKNDAKENELKTKVSSNLKGTKINKSKKTVNQKKTEFDHGNESQHLAAVSALTQQNAKDLLQSVKASAFDRTREYGSQKSLVEPEESVLGTKETISEEFDSNYLLPPTRIVLPKASTSKITVSESKGKADDSISEEECIELIDVKEKSLEQQQTFPAVDETGRDQKKMLSSKVSTCTKTTKSAKDHQIKPSVPSVLEEKEVIKKSKKPMRSKHRRRSDVLDQEVDHDNESQPSTVVSAFSQQDARDLLQSLKISAFDRTHEYGSQKSLIESEENVLGTEENVLGTKEIISEEFDSNYLLPPTRMILPKASTCKITISETKGNVGNAISEEESIEVIDVKEKSLEQQLTFPTIDETGRDRKKMLSSKVSTCTKTTKNAKDHQIKPSVPSVLEGVEVIKKSKKPMRSKHLRRSDVLDQEVENDNESQPLTVVSALTQQNSRDIFQSVKASAFDRTREYGSQKSLVESEESVLGTKETMSEEFDSNYLLPPTRTILPKASTCKITVSESKSKADDSISEEECIELIDVKEKSLEQQQTFPTVDETGRDQKTMLSSKVSTCTRTTKSTKDHQIKPSVPSVLEGIEVIKKSKKPMRSKHLRHSDVLDQEVDHGNESQPSTVVSALTQQNAKDLLQSVKASAFDRTREYGSQKSMVESEESVLGTKEIISEEFDSNYLLPPTRTVLPKASTCKITVSETKGNVDNAISEEESIEVIDVKEKSLEQQQTFPTVDETARDQKKMLSSKVSTSTKTTKNAKDHQIKPSVPSVLEVTEVIKKSKKPMRSKHLRRSDVLDQEVDHDNESQPLTVVSALTQQNAKDLLQSVKASEFDRTREYGSQKSMVESEESVLGTKEIISEEFDSNYLLPPTRTVLPEASTSKITVSESKGKADDSISEEECIELIDVKEKSLEQQQTFPTVDETGRDQKTMLASKVSTHTKSTKNVKKHQIESPVPSVLEGTEVIKKSKKPMDTKLDEVGHDNESQPLAVVSTLTQQNARDILQSVKASAFDRTREYGSQKSLVEAQENVLGTKEIISEEFDSNYLLPPTRIVSSKASTCKITVSESKGKADDSISEEECIELIDVKEKSLEQQQTFPTVDETARDQKKMLSSKVSTSTKTTKSAKDHQIKPSVPSVLEGKEVIKKSKKPMRSKHLRRSDVLDQEVDHDNESQPSTVVSALTQQDARDLLQSVKISAFDRTHEYDSQKSLIESEESVLSTKEIISEKFDSNYLLPPTRTVLPKASTCKINVSGSKDKMHISISDEECIEVIDVKEETLEQQETFPSVVETERDRTKKSSSKVSSAVKGTKIKKSKKPVRGKNLRRSDILGEEFDHDNESQPSAALSALTQQNASEISVKISAFDEADEYEPQKSPIETEETVSKSSKSKANNLISEDKSIEVIDVKEKTLAQQKTFSAIDETESDQKKMLSSKVSTKSTKNAKEPQLKLQVSSVLKGMEVIKKSKTPVQTKPLLCADILDREKKFENQKEIQSVSGLKEQNIKEKPVKISSCDRKNSIEILVNQEIISENVTEEVNSKYFLPPRLNASPNSTCVEKSFTVTDAEEMLEQQKILPTIEEDERNRKEILSPKVSACIKTTRKAKGKKLKPQQRKKLTTLKEQNTRETPVKISIFDEIEENVTGSNKENEQPALETFADSPIKMKSKRFENEQQTEEEEKIFKPPDAVSPEVSITKYASHESSIHNDLEHGKELGNQKEKPKLSDTTSNLNANLNSKDTEQVLTFPKLIVLLDRFDSNLQKKRTISKPIEDVSENRKSEQIQSMSNDLILKNIEDKSMKSPDARAITLDDKLNQKGSTSKVEKENVTNYTTVEAVVTLKDNLEHQNEKETLKSIKSTTQSLRKRQKKSKRTQIMVPHDEEVIQDFTESTNSKQSSFSDPKVKEKVGDKEKSTSKLQISGEKMYDNKIIQESAVPTSKSSDIDLNLKNIEQVPSFNQLVELLDRQSSFSDPKVKEKIYDKEKSTAKLQISGEKMYDDKMAHDNKIMQEAAVPTSISTDIGVGLQNIEQSPSFDQLVELLDRYGYGVQKKTTVSKPIEDVSEKSKEPVLSTVVAVKECGLADDEKDTQASTLDIDVSSQVIQAKTNVQEEIIDDDLKQGEKSEGPRSKKIHISESSSDETECEGNSVLDEELNESIIIMKIDKTIGNNKIDLVQPILQNEKDDTCIRNTSVKDIEVTTMLDHSEKNLSEKGQEDIIRRPRALNAVLTDSDMSIEDFSSEVQKLPPADKKDGGEENSVKTLSNEKPLEFDRLAADNKKVISGEKKTKEVNEKNKENNLPPTEPKVIPIERSCMADKTNNSSIRRKRKLYDPNDLSVFSHLEDEVERYEKMTKEQQIEMEEGIDKSNTIDKSRLLLLSSAKEGHSSTTYKKKSASLNFVKKYQDPSINGRINLTTSYVRSKKPKKGTNSRNRSYLSGMITLHKRNKHESSVNISKADRTMLNRTLHKIFGWPDEGDSFLKKVLKKSHANASELKTQEYVESQDENTGSPVIVKAKGPTKKKRLPNDQIRYADLIRARDARSHKAKETFMKILQDIQDDLNDGESLMDMLRKSKEKPTAKEKRSSKNRSRRSKTKANNSSKVKRSNVPQKRRSSTPHRSDQCSSNKKRKIKKIGGKKKEGEINDKNKENNFLPILDEDLSFQISCVAERNNSNIRRKRKLYDPNNLSVVSHQKDMVERCAEMITEETHFYETREPRLPEKIQGRLKKGFWGKPQIIYEEGVEEG</sequence>
<feature type="region of interest" description="Disordered" evidence="1">
    <location>
        <begin position="2876"/>
        <end position="2909"/>
    </location>
</feature>
<feature type="region of interest" description="Disordered" evidence="1">
    <location>
        <begin position="667"/>
        <end position="814"/>
    </location>
</feature>
<dbReference type="Proteomes" id="UP001652700">
    <property type="component" value="Unplaced"/>
</dbReference>
<feature type="region of interest" description="Disordered" evidence="1">
    <location>
        <begin position="3331"/>
        <end position="3404"/>
    </location>
</feature>
<feature type="compositionally biased region" description="Basic residues" evidence="1">
    <location>
        <begin position="798"/>
        <end position="807"/>
    </location>
</feature>
<keyword evidence="3" id="KW-1185">Reference proteome</keyword>
<feature type="region of interest" description="Disordered" evidence="1">
    <location>
        <begin position="3002"/>
        <end position="3027"/>
    </location>
</feature>
<feature type="compositionally biased region" description="Basic and acidic residues" evidence="1">
    <location>
        <begin position="540"/>
        <end position="552"/>
    </location>
</feature>
<feature type="compositionally biased region" description="Basic and acidic residues" evidence="1">
    <location>
        <begin position="3008"/>
        <end position="3019"/>
    </location>
</feature>